<dbReference type="Proteomes" id="UP000516046">
    <property type="component" value="Chromosome"/>
</dbReference>
<dbReference type="PIRSF" id="PIRSF016636">
    <property type="entry name" value="AlgI_DltB"/>
    <property type="match status" value="1"/>
</dbReference>
<keyword evidence="3 7" id="KW-1003">Cell membrane</keyword>
<evidence type="ECO:0000313" key="10">
    <source>
        <dbReference type="Proteomes" id="UP000516046"/>
    </source>
</evidence>
<keyword evidence="6 7" id="KW-0472">Membrane</keyword>
<dbReference type="PANTHER" id="PTHR13285:SF18">
    <property type="entry name" value="PROTEIN-CYSTEINE N-PALMITOYLTRANSFERASE RASP"/>
    <property type="match status" value="1"/>
</dbReference>
<dbReference type="EMBL" id="CP060696">
    <property type="protein sequence ID" value="QNO17470.1"/>
    <property type="molecule type" value="Genomic_DNA"/>
</dbReference>
<dbReference type="Pfam" id="PF03062">
    <property type="entry name" value="MBOAT"/>
    <property type="match status" value="1"/>
</dbReference>
<feature type="transmembrane region" description="Helical" evidence="8">
    <location>
        <begin position="326"/>
        <end position="345"/>
    </location>
</feature>
<evidence type="ECO:0000256" key="3">
    <source>
        <dbReference type="ARBA" id="ARBA00022475"/>
    </source>
</evidence>
<proteinExistence type="inferred from homology"/>
<dbReference type="PANTHER" id="PTHR13285">
    <property type="entry name" value="ACYLTRANSFERASE"/>
    <property type="match status" value="1"/>
</dbReference>
<keyword evidence="7" id="KW-0012">Acyltransferase</keyword>
<evidence type="ECO:0000256" key="1">
    <source>
        <dbReference type="ARBA" id="ARBA00004651"/>
    </source>
</evidence>
<protein>
    <submittedName>
        <fullName evidence="9">MBOAT family protein</fullName>
    </submittedName>
</protein>
<evidence type="ECO:0000256" key="4">
    <source>
        <dbReference type="ARBA" id="ARBA00022692"/>
    </source>
</evidence>
<feature type="transmembrane region" description="Helical" evidence="8">
    <location>
        <begin position="47"/>
        <end position="65"/>
    </location>
</feature>
<organism evidence="9 10">
    <name type="scientific">Caproicibacterium amylolyticum</name>
    <dbReference type="NCBI Taxonomy" id="2766537"/>
    <lineage>
        <taxon>Bacteria</taxon>
        <taxon>Bacillati</taxon>
        <taxon>Bacillota</taxon>
        <taxon>Clostridia</taxon>
        <taxon>Eubacteriales</taxon>
        <taxon>Oscillospiraceae</taxon>
        <taxon>Caproicibacterium</taxon>
    </lineage>
</organism>
<comment type="similarity">
    <text evidence="2 7">Belongs to the membrane-bound acyltransferase family.</text>
</comment>
<evidence type="ECO:0000256" key="2">
    <source>
        <dbReference type="ARBA" id="ARBA00010323"/>
    </source>
</evidence>
<feature type="transmembrane region" description="Helical" evidence="8">
    <location>
        <begin position="357"/>
        <end position="378"/>
    </location>
</feature>
<dbReference type="RefSeq" id="WP_212506540.1">
    <property type="nucleotide sequence ID" value="NZ_CP060696.1"/>
</dbReference>
<evidence type="ECO:0000256" key="5">
    <source>
        <dbReference type="ARBA" id="ARBA00022989"/>
    </source>
</evidence>
<feature type="transmembrane region" description="Helical" evidence="8">
    <location>
        <begin position="147"/>
        <end position="167"/>
    </location>
</feature>
<feature type="transmembrane region" description="Helical" evidence="8">
    <location>
        <begin position="117"/>
        <end position="135"/>
    </location>
</feature>
<dbReference type="GO" id="GO:0016746">
    <property type="term" value="F:acyltransferase activity"/>
    <property type="evidence" value="ECO:0007669"/>
    <property type="project" value="UniProtKB-KW"/>
</dbReference>
<keyword evidence="7" id="KW-0808">Transferase</keyword>
<evidence type="ECO:0000256" key="6">
    <source>
        <dbReference type="ARBA" id="ARBA00023136"/>
    </source>
</evidence>
<feature type="transmembrane region" description="Helical" evidence="8">
    <location>
        <begin position="398"/>
        <end position="420"/>
    </location>
</feature>
<accession>A0A7G9WFK8</accession>
<dbReference type="InterPro" id="IPR028362">
    <property type="entry name" value="AlgI"/>
</dbReference>
<feature type="transmembrane region" description="Helical" evidence="8">
    <location>
        <begin position="77"/>
        <end position="97"/>
    </location>
</feature>
<dbReference type="InterPro" id="IPR004299">
    <property type="entry name" value="MBOAT_fam"/>
</dbReference>
<feature type="transmembrane region" description="Helical" evidence="8">
    <location>
        <begin position="432"/>
        <end position="454"/>
    </location>
</feature>
<reference evidence="9 10" key="1">
    <citation type="submission" date="2020-08" db="EMBL/GenBank/DDBJ databases">
        <authorList>
            <person name="Ren C."/>
            <person name="Gu Y."/>
            <person name="Xu Y."/>
        </authorList>
    </citation>
    <scope>NUCLEOTIDE SEQUENCE [LARGE SCALE GENOMIC DNA]</scope>
    <source>
        <strain evidence="9 10">LBM18003</strain>
    </source>
</reference>
<dbReference type="InterPro" id="IPR051085">
    <property type="entry name" value="MB_O-acyltransferase"/>
</dbReference>
<name>A0A7G9WFK8_9FIRM</name>
<keyword evidence="5 8" id="KW-1133">Transmembrane helix</keyword>
<evidence type="ECO:0000313" key="9">
    <source>
        <dbReference type="EMBL" id="QNO17470.1"/>
    </source>
</evidence>
<dbReference type="GO" id="GO:0005886">
    <property type="term" value="C:plasma membrane"/>
    <property type="evidence" value="ECO:0007669"/>
    <property type="project" value="UniProtKB-SubCell"/>
</dbReference>
<dbReference type="GO" id="GO:0042121">
    <property type="term" value="P:alginic acid biosynthetic process"/>
    <property type="evidence" value="ECO:0007669"/>
    <property type="project" value="InterPro"/>
</dbReference>
<evidence type="ECO:0000256" key="7">
    <source>
        <dbReference type="PIRNR" id="PIRNR016636"/>
    </source>
</evidence>
<keyword evidence="4 8" id="KW-0812">Transmembrane</keyword>
<dbReference type="AlphaFoldDB" id="A0A7G9WFK8"/>
<gene>
    <name evidence="9" type="ORF">H6X83_11070</name>
</gene>
<dbReference type="KEGG" id="caml:H6X83_11070"/>
<dbReference type="InterPro" id="IPR024194">
    <property type="entry name" value="Ac/AlaTfrase_AlgI/DltB"/>
</dbReference>
<sequence>MVFASLTFLFLFLPVVLLLYFVTPKKWRNITLLAANLLFYAWGEPRFLLVILFSTCFNFCFGRLLDKYRENARLKKAFAAGAVAVNLGLLVVFKYTNFFVASLKSIPALAGLPQTEIPLPLGISFYTFHVISYIVDIYRGDAPAQKSIVKFGVYITLFPQMIAGPIVRYKQIQNQLTLRDTTPEQFAAGIRLLLVGLAKKVLIANQMGVLWDVVQAAGSKAGLLGAWAGAAAFTLQIYFDFSGYSDMARGLGRLFGFELPVNFNYPYISKSVTDFWRRWHMTLSQWFRDYVYIPLGGSRSGMAVTIRNLLVVWALTGFWHGANWNFLLWGLYYFVLLTAEKLFLLRLLEKAPRWVGHVYAGLSFLVGWMLFALTDLSAFGTQLQMMFGTGGLLPQGGLLYQVLTYLPLMAAAVLGCTPLLKQLYGRLQVRPRLRCAVDCVGCVAVLVLCTAALLSQSYNPFLYFRF</sequence>
<keyword evidence="10" id="KW-1185">Reference proteome</keyword>
<dbReference type="PIRSF" id="PIRSF500217">
    <property type="entry name" value="AlgI"/>
    <property type="match status" value="1"/>
</dbReference>
<comment type="subcellular location">
    <subcellularLocation>
        <location evidence="1">Cell membrane</location>
        <topology evidence="1">Multi-pass membrane protein</topology>
    </subcellularLocation>
</comment>
<evidence type="ECO:0000256" key="8">
    <source>
        <dbReference type="SAM" id="Phobius"/>
    </source>
</evidence>
<feature type="transmembrane region" description="Helical" evidence="8">
    <location>
        <begin position="221"/>
        <end position="239"/>
    </location>
</feature>